<dbReference type="RefSeq" id="WP_157363839.1">
    <property type="nucleotide sequence ID" value="NZ_WOWS01000003.1"/>
</dbReference>
<dbReference type="Pfam" id="PF18962">
    <property type="entry name" value="Por_Secre_tail"/>
    <property type="match status" value="1"/>
</dbReference>
<evidence type="ECO:0000313" key="4">
    <source>
        <dbReference type="EMBL" id="MUU78868.1"/>
    </source>
</evidence>
<dbReference type="AlphaFoldDB" id="A0A6L6U9L5"/>
<evidence type="ECO:0000256" key="2">
    <source>
        <dbReference type="SAM" id="SignalP"/>
    </source>
</evidence>
<accession>A0A6L6U9L5</accession>
<evidence type="ECO:0000313" key="5">
    <source>
        <dbReference type="Proteomes" id="UP000478208"/>
    </source>
</evidence>
<evidence type="ECO:0000259" key="3">
    <source>
        <dbReference type="Pfam" id="PF18962"/>
    </source>
</evidence>
<sequence>MKKITLLFIFCIAFATYSFGQCTTATGGQWPSSTITLTNSGGAETIASNNWPNAEYSLIEGVLPGSSYTVTGSQTIYITVTNTADGSIIVHGDTTVSFTAPAGVTGLTIYWHLDATCATQNSGATLTTIQCTTCSCNETAAPSAASNVEPINGATDIAIDYSDPDNLLISPFSWTDGTLGGSIESTNLSLGVTTAGNDIGTVTGATNGNGIIYSWAENTTYYWYVESVNCYGTTQSPVWSFTTGACTETAAPGIQASSPTPADAATAVAVQAPDGGVTFNWTGSTNPDDSYTLNIGTANPPTQALTGVEPGVFITGLAVSTTYYWSIDVINCFGTTTGTTVWSFTTDSTLGLDDNLDSIETFSAYPNPTSGILNINSSQELDNVTVFNLLGQNVASFTKNEISNSTIDMSGLSKGLYLVKVTSGDKTQTLRVTKE</sequence>
<proteinExistence type="predicted"/>
<comment type="caution">
    <text evidence="4">The sequence shown here is derived from an EMBL/GenBank/DDBJ whole genome shotgun (WGS) entry which is preliminary data.</text>
</comment>
<dbReference type="Proteomes" id="UP000478208">
    <property type="component" value="Unassembled WGS sequence"/>
</dbReference>
<gene>
    <name evidence="4" type="ORF">GN138_10470</name>
</gene>
<dbReference type="NCBIfam" id="TIGR04183">
    <property type="entry name" value="Por_Secre_tail"/>
    <property type="match status" value="1"/>
</dbReference>
<organism evidence="4 5">
    <name type="scientific">Winogradskyella endarachnes</name>
    <dbReference type="NCBI Taxonomy" id="2681965"/>
    <lineage>
        <taxon>Bacteria</taxon>
        <taxon>Pseudomonadati</taxon>
        <taxon>Bacteroidota</taxon>
        <taxon>Flavobacteriia</taxon>
        <taxon>Flavobacteriales</taxon>
        <taxon>Flavobacteriaceae</taxon>
        <taxon>Winogradskyella</taxon>
    </lineage>
</organism>
<dbReference type="InterPro" id="IPR026444">
    <property type="entry name" value="Secre_tail"/>
</dbReference>
<dbReference type="Gene3D" id="2.60.40.10">
    <property type="entry name" value="Immunoglobulins"/>
    <property type="match status" value="1"/>
</dbReference>
<keyword evidence="5" id="KW-1185">Reference proteome</keyword>
<feature type="domain" description="Secretion system C-terminal sorting" evidence="3">
    <location>
        <begin position="365"/>
        <end position="429"/>
    </location>
</feature>
<feature type="signal peptide" evidence="2">
    <location>
        <begin position="1"/>
        <end position="20"/>
    </location>
</feature>
<name>A0A6L6U9L5_9FLAO</name>
<evidence type="ECO:0000256" key="1">
    <source>
        <dbReference type="ARBA" id="ARBA00022729"/>
    </source>
</evidence>
<reference evidence="4 5" key="1">
    <citation type="submission" date="2019-12" db="EMBL/GenBank/DDBJ databases">
        <authorList>
            <person name="Li J."/>
        </authorList>
    </citation>
    <scope>NUCLEOTIDE SEQUENCE [LARGE SCALE GENOMIC DNA]</scope>
    <source>
        <strain evidence="4 5">HL2-2</strain>
    </source>
</reference>
<dbReference type="EMBL" id="WOWS01000003">
    <property type="protein sequence ID" value="MUU78868.1"/>
    <property type="molecule type" value="Genomic_DNA"/>
</dbReference>
<protein>
    <submittedName>
        <fullName evidence="4">T9SS type A sorting domain-containing protein</fullName>
    </submittedName>
</protein>
<dbReference type="InterPro" id="IPR013783">
    <property type="entry name" value="Ig-like_fold"/>
</dbReference>
<keyword evidence="1 2" id="KW-0732">Signal</keyword>
<feature type="chain" id="PRO_5026680413" evidence="2">
    <location>
        <begin position="21"/>
        <end position="435"/>
    </location>
</feature>